<dbReference type="PANTHER" id="PTHR31992:SF316">
    <property type="entry name" value="DOF ZINC FINGER PROTEIN DOF1.2"/>
    <property type="match status" value="1"/>
</dbReference>
<keyword evidence="12" id="KW-1185">Reference proteome</keyword>
<dbReference type="PROSITE" id="PS50884">
    <property type="entry name" value="ZF_DOF_2"/>
    <property type="match status" value="1"/>
</dbReference>
<accession>A0A1U7YX59</accession>
<dbReference type="PROSITE" id="PS01361">
    <property type="entry name" value="ZF_DOF_1"/>
    <property type="match status" value="1"/>
</dbReference>
<keyword evidence="7 8" id="KW-0539">Nucleus</keyword>
<keyword evidence="3 9" id="KW-0862">Zinc</keyword>
<keyword evidence="6 9" id="KW-0804">Transcription</keyword>
<dbReference type="GO" id="GO:0005634">
    <property type="term" value="C:nucleus"/>
    <property type="evidence" value="ECO:0007669"/>
    <property type="project" value="UniProtKB-SubCell"/>
</dbReference>
<dbReference type="GO" id="GO:0003677">
    <property type="term" value="F:DNA binding"/>
    <property type="evidence" value="ECO:0007669"/>
    <property type="project" value="UniProtKB-UniRule"/>
</dbReference>
<reference evidence="13" key="1">
    <citation type="submission" date="2025-08" db="UniProtKB">
        <authorList>
            <consortium name="RefSeq"/>
        </authorList>
    </citation>
    <scope>IDENTIFICATION</scope>
</reference>
<dbReference type="InParanoid" id="A0A1U7YX59"/>
<dbReference type="KEGG" id="nnu:104587962"/>
<dbReference type="InterPro" id="IPR003851">
    <property type="entry name" value="Znf_Dof"/>
</dbReference>
<evidence type="ECO:0000256" key="2">
    <source>
        <dbReference type="ARBA" id="ARBA00022771"/>
    </source>
</evidence>
<evidence type="ECO:0000259" key="11">
    <source>
        <dbReference type="PROSITE" id="PS50884"/>
    </source>
</evidence>
<evidence type="ECO:0000256" key="5">
    <source>
        <dbReference type="ARBA" id="ARBA00023125"/>
    </source>
</evidence>
<evidence type="ECO:0000256" key="4">
    <source>
        <dbReference type="ARBA" id="ARBA00023015"/>
    </source>
</evidence>
<dbReference type="OMA" id="AFIMMDK"/>
<evidence type="ECO:0000256" key="6">
    <source>
        <dbReference type="ARBA" id="ARBA00023163"/>
    </source>
</evidence>
<feature type="region of interest" description="Disordered" evidence="10">
    <location>
        <begin position="105"/>
        <end position="128"/>
    </location>
</feature>
<evidence type="ECO:0000313" key="12">
    <source>
        <dbReference type="Proteomes" id="UP000189703"/>
    </source>
</evidence>
<keyword evidence="2 8" id="KW-0863">Zinc-finger</keyword>
<comment type="function">
    <text evidence="9">Transcription factor that binds specifically to a 5'-AA[AG]G-3' consensus core sequence.</text>
</comment>
<comment type="subcellular location">
    <subcellularLocation>
        <location evidence="8 9">Nucleus</location>
    </subcellularLocation>
</comment>
<dbReference type="AlphaFoldDB" id="A0A1U7YX59"/>
<feature type="domain" description="Dof-type" evidence="11">
    <location>
        <begin position="31"/>
        <end position="85"/>
    </location>
</feature>
<dbReference type="OrthoDB" id="1927254at2759"/>
<keyword evidence="4 9" id="KW-0805">Transcription regulation</keyword>
<feature type="compositionally biased region" description="Polar residues" evidence="10">
    <location>
        <begin position="105"/>
        <end position="117"/>
    </location>
</feature>
<dbReference type="eggNOG" id="ENOG502RYFS">
    <property type="taxonomic scope" value="Eukaryota"/>
</dbReference>
<dbReference type="Proteomes" id="UP000189703">
    <property type="component" value="Unplaced"/>
</dbReference>
<evidence type="ECO:0000256" key="9">
    <source>
        <dbReference type="RuleBase" id="RU369094"/>
    </source>
</evidence>
<proteinExistence type="predicted"/>
<dbReference type="GO" id="GO:0008270">
    <property type="term" value="F:zinc ion binding"/>
    <property type="evidence" value="ECO:0007669"/>
    <property type="project" value="UniProtKB-KW"/>
</dbReference>
<keyword evidence="5 8" id="KW-0238">DNA-binding</keyword>
<dbReference type="Pfam" id="PF02701">
    <property type="entry name" value="Zn_ribbon_Dof"/>
    <property type="match status" value="1"/>
</dbReference>
<evidence type="ECO:0000256" key="10">
    <source>
        <dbReference type="SAM" id="MobiDB-lite"/>
    </source>
</evidence>
<name>A0A1U7YX59_NELNU</name>
<dbReference type="RefSeq" id="XP_010244049.1">
    <property type="nucleotide sequence ID" value="XM_010245747.1"/>
</dbReference>
<organism evidence="12 13">
    <name type="scientific">Nelumbo nucifera</name>
    <name type="common">Sacred lotus</name>
    <dbReference type="NCBI Taxonomy" id="4432"/>
    <lineage>
        <taxon>Eukaryota</taxon>
        <taxon>Viridiplantae</taxon>
        <taxon>Streptophyta</taxon>
        <taxon>Embryophyta</taxon>
        <taxon>Tracheophyta</taxon>
        <taxon>Spermatophyta</taxon>
        <taxon>Magnoliopsida</taxon>
        <taxon>Proteales</taxon>
        <taxon>Nelumbonaceae</taxon>
        <taxon>Nelumbo</taxon>
    </lineage>
</organism>
<dbReference type="GeneID" id="104587962"/>
<dbReference type="InterPro" id="IPR045174">
    <property type="entry name" value="Dof"/>
</dbReference>
<evidence type="ECO:0000256" key="7">
    <source>
        <dbReference type="ARBA" id="ARBA00023242"/>
    </source>
</evidence>
<sequence>MVFTAGEKMIQSAPGTMTMDRRWKPTVELAPNCPRCASPNTKFCYYNNYSLSQPRYFCKGCRRYWTKGGSLRNVPVGGGCRKTRRAKSARLPQTEPTSMFLRCTQPSSTFSRESQPSDGKRTVAPTTEPTDVSNIDLAAVFAKFVSENSCFDSGFAVPELSSENEMDASFNLSSSLNSNEIAEDHNVVEWQRPSDVALQAHFIEESPSPQMFPDDQFEFNYKQQEERISHFTVQDLSSFEFPPLVSDGIDHGALWSDAPSMPNFTWQPAELQKGIESFPSNDHLTTFHPNLQNDNWSSFDLPSYEAFSRP</sequence>
<evidence type="ECO:0000313" key="13">
    <source>
        <dbReference type="RefSeq" id="XP_010244049.1"/>
    </source>
</evidence>
<gene>
    <name evidence="13" type="primary">LOC104587962</name>
</gene>
<dbReference type="GO" id="GO:0003700">
    <property type="term" value="F:DNA-binding transcription factor activity"/>
    <property type="evidence" value="ECO:0007669"/>
    <property type="project" value="UniProtKB-UniRule"/>
</dbReference>
<protein>
    <recommendedName>
        <fullName evidence="9">Dof zinc finger protein</fullName>
    </recommendedName>
</protein>
<dbReference type="FunCoup" id="A0A1U7YX59">
    <property type="interactions" value="27"/>
</dbReference>
<evidence type="ECO:0000256" key="1">
    <source>
        <dbReference type="ARBA" id="ARBA00022723"/>
    </source>
</evidence>
<evidence type="ECO:0000256" key="8">
    <source>
        <dbReference type="PROSITE-ProRule" id="PRU00071"/>
    </source>
</evidence>
<evidence type="ECO:0000256" key="3">
    <source>
        <dbReference type="ARBA" id="ARBA00022833"/>
    </source>
</evidence>
<keyword evidence="1 9" id="KW-0479">Metal-binding</keyword>
<dbReference type="PANTHER" id="PTHR31992">
    <property type="entry name" value="DOF ZINC FINGER PROTEIN DOF1.4-RELATED"/>
    <property type="match status" value="1"/>
</dbReference>